<dbReference type="GO" id="GO:0071970">
    <property type="term" value="P:fungal-type cell wall (1-&gt;3)-beta-D-glucan biosynthetic process"/>
    <property type="evidence" value="ECO:0007669"/>
    <property type="project" value="TreeGrafter"/>
</dbReference>
<dbReference type="RefSeq" id="XP_049265778.1">
    <property type="nucleotide sequence ID" value="XM_049410678.1"/>
</dbReference>
<dbReference type="OrthoDB" id="421038at2759"/>
<dbReference type="GO" id="GO:0031505">
    <property type="term" value="P:fungal-type cell wall organization"/>
    <property type="evidence" value="ECO:0007669"/>
    <property type="project" value="TreeGrafter"/>
</dbReference>
<organism evidence="13 14">
    <name type="scientific">[Candida] subhashii</name>
    <dbReference type="NCBI Taxonomy" id="561895"/>
    <lineage>
        <taxon>Eukaryota</taxon>
        <taxon>Fungi</taxon>
        <taxon>Dikarya</taxon>
        <taxon>Ascomycota</taxon>
        <taxon>Saccharomycotina</taxon>
        <taxon>Pichiomycetes</taxon>
        <taxon>Debaryomycetaceae</taxon>
        <taxon>Spathaspora</taxon>
    </lineage>
</organism>
<evidence type="ECO:0000256" key="6">
    <source>
        <dbReference type="ARBA" id="ARBA00022729"/>
    </source>
</evidence>
<dbReference type="Proteomes" id="UP000694255">
    <property type="component" value="Unassembled WGS sequence"/>
</dbReference>
<comment type="similarity">
    <text evidence="3 10">Belongs to the glycosyl hydrolase 72 family.</text>
</comment>
<dbReference type="AlphaFoldDB" id="A0A8J5QRV5"/>
<gene>
    <name evidence="13" type="ORF">J8A68_000948</name>
</gene>
<evidence type="ECO:0000256" key="7">
    <source>
        <dbReference type="ARBA" id="ARBA00023136"/>
    </source>
</evidence>
<accession>A0A8J5QRV5</accession>
<evidence type="ECO:0000256" key="3">
    <source>
        <dbReference type="ARBA" id="ARBA00007528"/>
    </source>
</evidence>
<evidence type="ECO:0000256" key="12">
    <source>
        <dbReference type="SAM" id="Phobius"/>
    </source>
</evidence>
<dbReference type="GO" id="GO:0009277">
    <property type="term" value="C:fungal-type cell wall"/>
    <property type="evidence" value="ECO:0007669"/>
    <property type="project" value="UniProtKB-ARBA"/>
</dbReference>
<dbReference type="GO" id="GO:0005886">
    <property type="term" value="C:plasma membrane"/>
    <property type="evidence" value="ECO:0007669"/>
    <property type="project" value="UniProtKB-SubCell"/>
</dbReference>
<evidence type="ECO:0000256" key="9">
    <source>
        <dbReference type="ARBA" id="ARBA00023288"/>
    </source>
</evidence>
<keyword evidence="8" id="KW-0325">Glycoprotein</keyword>
<comment type="function">
    <text evidence="10">Splits internally a 1,3-beta-glucan molecule and transfers the newly generated reducing end (the donor) to the non-reducing end of another 1,3-beta-glucan molecule (the acceptor) forming a 1,3-beta linkage, resulting in the elongation of 1,3-beta-glucan chains in the cell wall.</text>
</comment>
<feature type="region of interest" description="Disordered" evidence="11">
    <location>
        <begin position="453"/>
        <end position="492"/>
    </location>
</feature>
<evidence type="ECO:0000256" key="1">
    <source>
        <dbReference type="ARBA" id="ARBA00004196"/>
    </source>
</evidence>
<keyword evidence="12" id="KW-1133">Transmembrane helix</keyword>
<evidence type="ECO:0000256" key="10">
    <source>
        <dbReference type="RuleBase" id="RU361209"/>
    </source>
</evidence>
<protein>
    <recommendedName>
        <fullName evidence="10">1,3-beta-glucanosyltransferase</fullName>
        <ecNumber evidence="10">2.4.1.-</ecNumber>
    </recommendedName>
</protein>
<evidence type="ECO:0000256" key="5">
    <source>
        <dbReference type="ARBA" id="ARBA00022679"/>
    </source>
</evidence>
<dbReference type="Pfam" id="PF03198">
    <property type="entry name" value="Glyco_hydro_72"/>
    <property type="match status" value="1"/>
</dbReference>
<keyword evidence="12" id="KW-0812">Transmembrane</keyword>
<dbReference type="PANTHER" id="PTHR31468:SF14">
    <property type="entry name" value="1,3-BETA-GLUCANOSYLTRANSFERASE GAS4"/>
    <property type="match status" value="1"/>
</dbReference>
<dbReference type="GeneID" id="73467749"/>
<dbReference type="InterPro" id="IPR004886">
    <property type="entry name" value="Glucanosyltransferase"/>
</dbReference>
<dbReference type="EMBL" id="JAGSYN010000049">
    <property type="protein sequence ID" value="KAG7665546.1"/>
    <property type="molecule type" value="Genomic_DNA"/>
</dbReference>
<keyword evidence="7 10" id="KW-0472">Membrane</keyword>
<dbReference type="FunFam" id="3.20.20.80:FF:000032">
    <property type="entry name" value="1,3-beta-glucanosyltransferase"/>
    <property type="match status" value="1"/>
</dbReference>
<dbReference type="GO" id="GO:0042124">
    <property type="term" value="F:1,3-beta-glucanosyltransferase activity"/>
    <property type="evidence" value="ECO:0007669"/>
    <property type="project" value="TreeGrafter"/>
</dbReference>
<evidence type="ECO:0000256" key="8">
    <source>
        <dbReference type="ARBA" id="ARBA00023180"/>
    </source>
</evidence>
<feature type="region of interest" description="Disordered" evidence="11">
    <location>
        <begin position="504"/>
        <end position="524"/>
    </location>
</feature>
<comment type="subcellular location">
    <subcellularLocation>
        <location evidence="1">Cell envelope</location>
    </subcellularLocation>
    <subcellularLocation>
        <location evidence="10">Cell membrane</location>
        <topology evidence="10">Lipid-anchor</topology>
        <topology evidence="10">GPI-anchor</topology>
    </subcellularLocation>
    <subcellularLocation>
        <location evidence="2">Membrane</location>
        <topology evidence="2">Lipid-anchor</topology>
        <topology evidence="2">GPI-anchor</topology>
    </subcellularLocation>
</comment>
<keyword evidence="9 10" id="KW-0449">Lipoprotein</keyword>
<sequence length="568" mass="64278">MNLYTRSHYPTTTPNTTFPSKSIIILLLIITIINQVGAYVHPITIHGHFFVDSITKEPFYIKGIDYQPGGSSAVSNHKDPLSDPKKCARDIILFQELGINTIRIYSVNSNLDHDICMTMLASAGIYLVLDVNSPLPNHHLNRYEPWTTYNLFYLENVFKIVEQFSHYNNTLGFIAGNEIVNDPTSASVSPVYIKAMIRDIKTYIQINSPRQIPVGYSAADDLNYRMSLAKYLECSNDNPNESVDFYGVNSYQWCGEQTFYSSGYNILVDDYREFTKPIFFSEYGCNEVLPRNFDEVPILYTNDMIDVFSGGLVYEFTQEPNNYGLVEILSNGDVKLLRDFVQLKKQFDNLPDLDYSFVVNSMKSNAKQIQNKLKQYKSSIPRCELSYTNLDVSLGLPNSLAENLIETGVRVKHGSFIDLKQSDLESKYNIYQVNGEKYPTYNSIDILIDIDDPEHSPKEQHDHWENPGKGHSSTIIPTSTPTTSTITGHKKAKHTQIIVGSSTYPEDISYPSEENTPPPGGIDVGGDYENKPIYDEVDADDDRVSNGFMAVVQKVANSFKKLYSSLFN</sequence>
<keyword evidence="14" id="KW-1185">Reference proteome</keyword>
<comment type="caution">
    <text evidence="13">The sequence shown here is derived from an EMBL/GenBank/DDBJ whole genome shotgun (WGS) entry which is preliminary data.</text>
</comment>
<evidence type="ECO:0000313" key="14">
    <source>
        <dbReference type="Proteomes" id="UP000694255"/>
    </source>
</evidence>
<feature type="compositionally biased region" description="Low complexity" evidence="11">
    <location>
        <begin position="472"/>
        <end position="487"/>
    </location>
</feature>
<keyword evidence="4 10" id="KW-0336">GPI-anchor</keyword>
<dbReference type="PANTHER" id="PTHR31468">
    <property type="entry name" value="1,3-BETA-GLUCANOSYLTRANSFERASE GAS1"/>
    <property type="match status" value="1"/>
</dbReference>
<keyword evidence="5 10" id="KW-0808">Transferase</keyword>
<proteinExistence type="inferred from homology"/>
<feature type="compositionally biased region" description="Basic and acidic residues" evidence="11">
    <location>
        <begin position="453"/>
        <end position="468"/>
    </location>
</feature>
<reference evidence="13 14" key="1">
    <citation type="journal article" date="2021" name="DNA Res.">
        <title>Genome analysis of Candida subhashii reveals its hybrid nature and dual mitochondrial genome conformations.</title>
        <authorList>
            <person name="Mixao V."/>
            <person name="Hegedusova E."/>
            <person name="Saus E."/>
            <person name="Pryszcz L.P."/>
            <person name="Cillingova A."/>
            <person name="Nosek J."/>
            <person name="Gabaldon T."/>
        </authorList>
    </citation>
    <scope>NUCLEOTIDE SEQUENCE [LARGE SCALE GENOMIC DNA]</scope>
    <source>
        <strain evidence="13 14">CBS 10753</strain>
    </source>
</reference>
<dbReference type="EC" id="2.4.1.-" evidence="10"/>
<evidence type="ECO:0000256" key="2">
    <source>
        <dbReference type="ARBA" id="ARBA00004589"/>
    </source>
</evidence>
<feature type="transmembrane region" description="Helical" evidence="12">
    <location>
        <begin position="20"/>
        <end position="40"/>
    </location>
</feature>
<keyword evidence="6" id="KW-0732">Signal</keyword>
<evidence type="ECO:0000256" key="4">
    <source>
        <dbReference type="ARBA" id="ARBA00022622"/>
    </source>
</evidence>
<dbReference type="GO" id="GO:0098552">
    <property type="term" value="C:side of membrane"/>
    <property type="evidence" value="ECO:0007669"/>
    <property type="project" value="UniProtKB-KW"/>
</dbReference>
<name>A0A8J5QRV5_9ASCO</name>
<evidence type="ECO:0000313" key="13">
    <source>
        <dbReference type="EMBL" id="KAG7665546.1"/>
    </source>
</evidence>
<evidence type="ECO:0000256" key="11">
    <source>
        <dbReference type="SAM" id="MobiDB-lite"/>
    </source>
</evidence>